<evidence type="ECO:0000259" key="6">
    <source>
        <dbReference type="Pfam" id="PF08167"/>
    </source>
</evidence>
<dbReference type="GO" id="GO:0006364">
    <property type="term" value="P:rRNA processing"/>
    <property type="evidence" value="ECO:0007669"/>
    <property type="project" value="TreeGrafter"/>
</dbReference>
<reference evidence="7" key="1">
    <citation type="submission" date="2023-11" db="EMBL/GenBank/DDBJ databases">
        <authorList>
            <person name="Alioto T."/>
            <person name="Alioto T."/>
            <person name="Gomez Garrido J."/>
        </authorList>
    </citation>
    <scope>NUCLEOTIDE SEQUENCE</scope>
</reference>
<gene>
    <name evidence="7" type="ORF">LECACI_7A009236</name>
</gene>
<dbReference type="EMBL" id="CAVMBE010000103">
    <property type="protein sequence ID" value="CAK4034078.1"/>
    <property type="molecule type" value="Genomic_DNA"/>
</dbReference>
<dbReference type="Pfam" id="PF08167">
    <property type="entry name" value="RIX1"/>
    <property type="match status" value="1"/>
</dbReference>
<protein>
    <recommendedName>
        <fullName evidence="3">Pre-rRNA-processing protein RIX1</fullName>
    </recommendedName>
</protein>
<accession>A0AAI8Z7V5</accession>
<feature type="compositionally biased region" description="Basic and acidic residues" evidence="5">
    <location>
        <begin position="658"/>
        <end position="669"/>
    </location>
</feature>
<organism evidence="7 8">
    <name type="scientific">Lecanosticta acicola</name>
    <dbReference type="NCBI Taxonomy" id="111012"/>
    <lineage>
        <taxon>Eukaryota</taxon>
        <taxon>Fungi</taxon>
        <taxon>Dikarya</taxon>
        <taxon>Ascomycota</taxon>
        <taxon>Pezizomycotina</taxon>
        <taxon>Dothideomycetes</taxon>
        <taxon>Dothideomycetidae</taxon>
        <taxon>Mycosphaerellales</taxon>
        <taxon>Mycosphaerellaceae</taxon>
        <taxon>Lecanosticta</taxon>
    </lineage>
</organism>
<dbReference type="Proteomes" id="UP001296104">
    <property type="component" value="Unassembled WGS sequence"/>
</dbReference>
<keyword evidence="4" id="KW-0539">Nucleus</keyword>
<comment type="caution">
    <text evidence="7">The sequence shown here is derived from an EMBL/GenBank/DDBJ whole genome shotgun (WGS) entry which is preliminary data.</text>
</comment>
<feature type="compositionally biased region" description="Basic and acidic residues" evidence="5">
    <location>
        <begin position="599"/>
        <end position="614"/>
    </location>
</feature>
<evidence type="ECO:0000256" key="2">
    <source>
        <dbReference type="ARBA" id="ARBA00010511"/>
    </source>
</evidence>
<dbReference type="InterPro" id="IPR012583">
    <property type="entry name" value="RIX1_N"/>
</dbReference>
<evidence type="ECO:0000256" key="5">
    <source>
        <dbReference type="SAM" id="MobiDB-lite"/>
    </source>
</evidence>
<feature type="region of interest" description="Disordered" evidence="5">
    <location>
        <begin position="642"/>
        <end position="770"/>
    </location>
</feature>
<feature type="domain" description="Pre-rRNA-processing protein RIX1 N-terminal" evidence="6">
    <location>
        <begin position="12"/>
        <end position="211"/>
    </location>
</feature>
<feature type="compositionally biased region" description="Low complexity" evidence="5">
    <location>
        <begin position="716"/>
        <end position="728"/>
    </location>
</feature>
<comment type="similarity">
    <text evidence="2">Belongs to the RIX1/PELP1 family.</text>
</comment>
<dbReference type="GO" id="GO:0005634">
    <property type="term" value="C:nucleus"/>
    <property type="evidence" value="ECO:0007669"/>
    <property type="project" value="UniProtKB-SubCell"/>
</dbReference>
<evidence type="ECO:0000256" key="1">
    <source>
        <dbReference type="ARBA" id="ARBA00004123"/>
    </source>
</evidence>
<dbReference type="InterPro" id="IPR016024">
    <property type="entry name" value="ARM-type_fold"/>
</dbReference>
<dbReference type="InterPro" id="IPR011989">
    <property type="entry name" value="ARM-like"/>
</dbReference>
<dbReference type="Gene3D" id="1.25.10.10">
    <property type="entry name" value="Leucine-rich Repeat Variant"/>
    <property type="match status" value="1"/>
</dbReference>
<feature type="compositionally biased region" description="Acidic residues" evidence="5">
    <location>
        <begin position="736"/>
        <end position="750"/>
    </location>
</feature>
<dbReference type="PANTHER" id="PTHR34105">
    <property type="entry name" value="PROLINE-, GLUTAMIC ACID- AND LEUCINE-RICH PROTEIN 1"/>
    <property type="match status" value="1"/>
</dbReference>
<evidence type="ECO:0000313" key="8">
    <source>
        <dbReference type="Proteomes" id="UP001296104"/>
    </source>
</evidence>
<evidence type="ECO:0000313" key="7">
    <source>
        <dbReference type="EMBL" id="CAK4034078.1"/>
    </source>
</evidence>
<feature type="compositionally biased region" description="Acidic residues" evidence="5">
    <location>
        <begin position="759"/>
        <end position="770"/>
    </location>
</feature>
<comment type="subcellular location">
    <subcellularLocation>
        <location evidence="1">Nucleus</location>
    </subcellularLocation>
</comment>
<evidence type="ECO:0000256" key="4">
    <source>
        <dbReference type="ARBA" id="ARBA00023242"/>
    </source>
</evidence>
<dbReference type="SUPFAM" id="SSF48371">
    <property type="entry name" value="ARM repeat"/>
    <property type="match status" value="1"/>
</dbReference>
<dbReference type="AlphaFoldDB" id="A0AAI8Z7V5"/>
<feature type="region of interest" description="Disordered" evidence="5">
    <location>
        <begin position="583"/>
        <end position="618"/>
    </location>
</feature>
<evidence type="ECO:0000256" key="3">
    <source>
        <dbReference type="ARBA" id="ARBA00021502"/>
    </source>
</evidence>
<dbReference type="PANTHER" id="PTHR34105:SF1">
    <property type="entry name" value="PROLINE-, GLUTAMIC ACID- AND LEUCINE-RICH PROTEIN 1"/>
    <property type="match status" value="1"/>
</dbReference>
<keyword evidence="8" id="KW-1185">Reference proteome</keyword>
<sequence>MAQQTAASVGQLRALIFRLTSTPPKQLPGVAAQIAGSIWSCRDLLSSPSDAKQAGDASTTVHRFKTQLSTLLQDRTVEGRWAAIVLLKATIEAGGSEVLAKSNPWVRNLLGILKKPDPPTTRNLAVITLTRIFVLTWDHSNLVREITTPALTAFVPTCLANLENKRCSTSEFQNILEAFATLLPRHPTIFRTNESKLRSILTRVLSATTSDPNTSFHYTEAQRDAAHRVYVLLHHCTPKQGASEKWDATLRSVVHATHSTCDRIFRAVQEHWQSGAGIESSVPAHLRASGNVESESADAAGFGPWKGIHAGAERTVSLLGLLQSHLATATTSNVSIRVGLVSDLLSRLFAISAPSSGKQENVKLNNQITKDEREALFADLPKIHVAAIQLASTMLKRLRRAASSWTQNLFDQAIALFISGGTHVDVRKNLYQLLALIIDRIGPSLSRDEVAELDQAVKSCCEEILPKVDMAAHTTSKSNGTASGVKQNLGLVDSGMSSTHPADFSDVQEVARELLRTFLERVDSACIPPKLRANIDRTAVLSNEKALVLASIMNPPKKSQDARVRASLLPILARQFGRDPEAEALLRPRMPPIFTRTNGRRENEVDEPESRADGQDVMDVEEGAAAAPGMLDMLIGASESNLDEQDATPADSIEAEEDRISSSKRRADEDAVTTPPAKRIRASPIAESLMPDSMQTLPGPDPATHHSAIPETVVGEAQSQPAAAAQESVVITGEGSAEDINDDDDDDSDMELPPLTMEPDTDPEGEDEEE</sequence>
<name>A0AAI8Z7V5_9PEZI</name>
<proteinExistence type="inferred from homology"/>